<dbReference type="GO" id="GO:0005886">
    <property type="term" value="C:plasma membrane"/>
    <property type="evidence" value="ECO:0007669"/>
    <property type="project" value="TreeGrafter"/>
</dbReference>
<proteinExistence type="predicted"/>
<dbReference type="Proteomes" id="UP000734854">
    <property type="component" value="Unassembled WGS sequence"/>
</dbReference>
<reference evidence="6 7" key="1">
    <citation type="submission" date="2020-08" db="EMBL/GenBank/DDBJ databases">
        <title>Plant Genome Project.</title>
        <authorList>
            <person name="Zhang R.-G."/>
        </authorList>
    </citation>
    <scope>NUCLEOTIDE SEQUENCE [LARGE SCALE GENOMIC DNA]</scope>
    <source>
        <tissue evidence="6">Rhizome</tissue>
    </source>
</reference>
<evidence type="ECO:0000313" key="6">
    <source>
        <dbReference type="EMBL" id="KAG6525107.1"/>
    </source>
</evidence>
<evidence type="ECO:0000256" key="2">
    <source>
        <dbReference type="ARBA" id="ARBA00022679"/>
    </source>
</evidence>
<gene>
    <name evidence="6" type="ORF">ZIOFF_015059</name>
</gene>
<keyword evidence="4" id="KW-0418">Kinase</keyword>
<evidence type="ECO:0000256" key="1">
    <source>
        <dbReference type="ARBA" id="ARBA00022527"/>
    </source>
</evidence>
<keyword evidence="7" id="KW-1185">Reference proteome</keyword>
<evidence type="ECO:0000256" key="4">
    <source>
        <dbReference type="ARBA" id="ARBA00022777"/>
    </source>
</evidence>
<keyword evidence="2" id="KW-0808">Transferase</keyword>
<dbReference type="GO" id="GO:0004674">
    <property type="term" value="F:protein serine/threonine kinase activity"/>
    <property type="evidence" value="ECO:0007669"/>
    <property type="project" value="UniProtKB-KW"/>
</dbReference>
<dbReference type="PANTHER" id="PTHR27002">
    <property type="entry name" value="RECEPTOR-LIKE SERINE/THREONINE-PROTEIN KINASE SD1-8"/>
    <property type="match status" value="1"/>
</dbReference>
<organism evidence="6 7">
    <name type="scientific">Zingiber officinale</name>
    <name type="common">Ginger</name>
    <name type="synonym">Amomum zingiber</name>
    <dbReference type="NCBI Taxonomy" id="94328"/>
    <lineage>
        <taxon>Eukaryota</taxon>
        <taxon>Viridiplantae</taxon>
        <taxon>Streptophyta</taxon>
        <taxon>Embryophyta</taxon>
        <taxon>Tracheophyta</taxon>
        <taxon>Spermatophyta</taxon>
        <taxon>Magnoliopsida</taxon>
        <taxon>Liliopsida</taxon>
        <taxon>Zingiberales</taxon>
        <taxon>Zingiberaceae</taxon>
        <taxon>Zingiber</taxon>
    </lineage>
</organism>
<accession>A0A8J5LM51</accession>
<keyword evidence="3" id="KW-0547">Nucleotide-binding</keyword>
<dbReference type="GO" id="GO:0005524">
    <property type="term" value="F:ATP binding"/>
    <property type="evidence" value="ECO:0007669"/>
    <property type="project" value="UniProtKB-KW"/>
</dbReference>
<name>A0A8J5LM51_ZINOF</name>
<evidence type="ECO:0000256" key="5">
    <source>
        <dbReference type="ARBA" id="ARBA00022840"/>
    </source>
</evidence>
<keyword evidence="5" id="KW-0067">ATP-binding</keyword>
<evidence type="ECO:0000313" key="7">
    <source>
        <dbReference type="Proteomes" id="UP000734854"/>
    </source>
</evidence>
<sequence>MKLPNAEKAMARGNWTPDDDVSESMPIIYDSEHSRSYNNGVGSITTLGVLAYYDLCTIKAATNDFSDENKPGEGGIGVVYNVGFQVSTNKLLIFPNLQISNVRLCQGELQDGQKIAVKKLSRYSLQGSNE</sequence>
<dbReference type="AlphaFoldDB" id="A0A8J5LM51"/>
<dbReference type="EMBL" id="JACMSC010000004">
    <property type="protein sequence ID" value="KAG6525107.1"/>
    <property type="molecule type" value="Genomic_DNA"/>
</dbReference>
<protein>
    <submittedName>
        <fullName evidence="6">Uncharacterized protein</fullName>
    </submittedName>
</protein>
<dbReference type="PANTHER" id="PTHR27002:SF804">
    <property type="entry name" value="OS02G0710500 PROTEIN"/>
    <property type="match status" value="1"/>
</dbReference>
<dbReference type="Gene3D" id="3.30.200.20">
    <property type="entry name" value="Phosphorylase Kinase, domain 1"/>
    <property type="match status" value="1"/>
</dbReference>
<evidence type="ECO:0000256" key="3">
    <source>
        <dbReference type="ARBA" id="ARBA00022741"/>
    </source>
</evidence>
<comment type="caution">
    <text evidence="6">The sequence shown here is derived from an EMBL/GenBank/DDBJ whole genome shotgun (WGS) entry which is preliminary data.</text>
</comment>
<keyword evidence="1" id="KW-0723">Serine/threonine-protein kinase</keyword>